<organism evidence="1 2">
    <name type="scientific">Shewanella chilikensis</name>
    <dbReference type="NCBI Taxonomy" id="558541"/>
    <lineage>
        <taxon>Bacteria</taxon>
        <taxon>Pseudomonadati</taxon>
        <taxon>Pseudomonadota</taxon>
        <taxon>Gammaproteobacteria</taxon>
        <taxon>Alteromonadales</taxon>
        <taxon>Shewanellaceae</taxon>
        <taxon>Shewanella</taxon>
    </lineage>
</organism>
<dbReference type="Proteomes" id="UP000502117">
    <property type="component" value="Chromosome"/>
</dbReference>
<dbReference type="KEGG" id="schk:GII14_02065"/>
<protein>
    <submittedName>
        <fullName evidence="1">Uncharacterized protein</fullName>
    </submittedName>
</protein>
<evidence type="ECO:0000313" key="1">
    <source>
        <dbReference type="EMBL" id="QIJ03073.1"/>
    </source>
</evidence>
<proteinExistence type="predicted"/>
<dbReference type="RefSeq" id="WP_165564357.1">
    <property type="nucleotide sequence ID" value="NZ_CP045857.1"/>
</dbReference>
<sequence length="126" mass="14072">MPVNIQAVFPACQLSGDDPKAYLDPDSISSAKPFKFIVCRSGKPHLKELSIYSNHNFYICNFIVRHKIAVWVVTLSVRLADAAISPALKVSIKLLKRESAIVKKPPEIAEKIKIVIHHQVLPVTIF</sequence>
<evidence type="ECO:0000313" key="2">
    <source>
        <dbReference type="Proteomes" id="UP000502117"/>
    </source>
</evidence>
<gene>
    <name evidence="1" type="ORF">GII14_02065</name>
</gene>
<name>A0A6G7LMP4_9GAMM</name>
<dbReference type="AlphaFoldDB" id="A0A6G7LMP4"/>
<dbReference type="EMBL" id="CP045857">
    <property type="protein sequence ID" value="QIJ03073.1"/>
    <property type="molecule type" value="Genomic_DNA"/>
</dbReference>
<reference evidence="1 2" key="1">
    <citation type="submission" date="2019-11" db="EMBL/GenBank/DDBJ databases">
        <title>Complete Genome Sequence of Shewanella chilikensis Strain DC57, Isolated from Corroded Seal Rings at a floating production facility in Australia.</title>
        <authorList>
            <person name="Salgar-Chaparro S.J."/>
            <person name="Castillo-Villamizar G.A."/>
            <person name="Poehlein A."/>
            <person name="Daniel R."/>
            <person name="Machuca L."/>
        </authorList>
    </citation>
    <scope>NUCLEOTIDE SEQUENCE [LARGE SCALE GENOMIC DNA]</scope>
    <source>
        <strain evidence="1 2">DC57</strain>
    </source>
</reference>
<accession>A0A6G7LMP4</accession>